<evidence type="ECO:0000256" key="1">
    <source>
        <dbReference type="ARBA" id="ARBA00022801"/>
    </source>
</evidence>
<dbReference type="InterPro" id="IPR020084">
    <property type="entry name" value="NUDIX_hydrolase_CS"/>
</dbReference>
<dbReference type="InterPro" id="IPR000086">
    <property type="entry name" value="NUDIX_hydrolase_dom"/>
</dbReference>
<accession>A0A9D1KKA6</accession>
<dbReference type="PANTHER" id="PTHR21340:SF0">
    <property type="entry name" value="BIS(5'-NUCLEOSYL)-TETRAPHOSPHATASE [ASYMMETRICAL]"/>
    <property type="match status" value="1"/>
</dbReference>
<dbReference type="InterPro" id="IPR029033">
    <property type="entry name" value="His_PPase_superfam"/>
</dbReference>
<evidence type="ECO:0000259" key="2">
    <source>
        <dbReference type="PROSITE" id="PS51462"/>
    </source>
</evidence>
<dbReference type="Gene3D" id="3.90.79.10">
    <property type="entry name" value="Nucleoside Triphosphate Pyrophosphohydrolase"/>
    <property type="match status" value="1"/>
</dbReference>
<dbReference type="GO" id="GO:0004081">
    <property type="term" value="F:bis(5'-nucleosyl)-tetraphosphatase (asymmetrical) activity"/>
    <property type="evidence" value="ECO:0007669"/>
    <property type="project" value="TreeGrafter"/>
</dbReference>
<proteinExistence type="predicted"/>
<dbReference type="SUPFAM" id="SSF53254">
    <property type="entry name" value="Phosphoglycerate mutase-like"/>
    <property type="match status" value="1"/>
</dbReference>
<reference evidence="3" key="1">
    <citation type="submission" date="2020-10" db="EMBL/GenBank/DDBJ databases">
        <authorList>
            <person name="Gilroy R."/>
        </authorList>
    </citation>
    <scope>NUCLEOTIDE SEQUENCE</scope>
    <source>
        <strain evidence="3">ChiGjej1B1-24693</strain>
    </source>
</reference>
<protein>
    <submittedName>
        <fullName evidence="3">NUDIX hydrolase</fullName>
    </submittedName>
</protein>
<feature type="domain" description="Nudix hydrolase" evidence="2">
    <location>
        <begin position="6"/>
        <end position="133"/>
    </location>
</feature>
<dbReference type="GO" id="GO:0006167">
    <property type="term" value="P:AMP biosynthetic process"/>
    <property type="evidence" value="ECO:0007669"/>
    <property type="project" value="TreeGrafter"/>
</dbReference>
<dbReference type="CDD" id="cd03673">
    <property type="entry name" value="NUDIX_Ap6A_hydrolase"/>
    <property type="match status" value="1"/>
</dbReference>
<dbReference type="InterPro" id="IPR013078">
    <property type="entry name" value="His_Pase_superF_clade-1"/>
</dbReference>
<dbReference type="AlphaFoldDB" id="A0A9D1KKA6"/>
<dbReference type="PROSITE" id="PS00893">
    <property type="entry name" value="NUDIX_BOX"/>
    <property type="match status" value="1"/>
</dbReference>
<gene>
    <name evidence="3" type="ORF">IAA98_00335</name>
</gene>
<dbReference type="PANTHER" id="PTHR21340">
    <property type="entry name" value="DIADENOSINE 5,5-P1,P4-TETRAPHOSPHATE PYROPHOSPHOHYDROLASE MUTT"/>
    <property type="match status" value="1"/>
</dbReference>
<keyword evidence="1 3" id="KW-0378">Hydrolase</keyword>
<dbReference type="InterPro" id="IPR015797">
    <property type="entry name" value="NUDIX_hydrolase-like_dom_sf"/>
</dbReference>
<dbReference type="Pfam" id="PF00293">
    <property type="entry name" value="NUDIX"/>
    <property type="match status" value="1"/>
</dbReference>
<dbReference type="SUPFAM" id="SSF55811">
    <property type="entry name" value="Nudix"/>
    <property type="match status" value="1"/>
</dbReference>
<evidence type="ECO:0000313" key="4">
    <source>
        <dbReference type="Proteomes" id="UP000886842"/>
    </source>
</evidence>
<dbReference type="Gene3D" id="3.40.50.1240">
    <property type="entry name" value="Phosphoglycerate mutase-like"/>
    <property type="match status" value="1"/>
</dbReference>
<dbReference type="Proteomes" id="UP000886842">
    <property type="component" value="Unassembled WGS sequence"/>
</dbReference>
<dbReference type="InterPro" id="IPR051325">
    <property type="entry name" value="Nudix_hydrolase_domain"/>
</dbReference>
<dbReference type="EMBL" id="DVLP01000011">
    <property type="protein sequence ID" value="HIT74014.1"/>
    <property type="molecule type" value="Genomic_DNA"/>
</dbReference>
<reference evidence="3" key="2">
    <citation type="journal article" date="2021" name="PeerJ">
        <title>Extensive microbial diversity within the chicken gut microbiome revealed by metagenomics and culture.</title>
        <authorList>
            <person name="Gilroy R."/>
            <person name="Ravi A."/>
            <person name="Getino M."/>
            <person name="Pursley I."/>
            <person name="Horton D.L."/>
            <person name="Alikhan N.F."/>
            <person name="Baker D."/>
            <person name="Gharbi K."/>
            <person name="Hall N."/>
            <person name="Watson M."/>
            <person name="Adriaenssens E.M."/>
            <person name="Foster-Nyarko E."/>
            <person name="Jarju S."/>
            <person name="Secka A."/>
            <person name="Antonio M."/>
            <person name="Oren A."/>
            <person name="Chaudhuri R.R."/>
            <person name="La Ragione R."/>
            <person name="Hildebrand F."/>
            <person name="Pallen M.J."/>
        </authorList>
    </citation>
    <scope>NUCLEOTIDE SEQUENCE</scope>
    <source>
        <strain evidence="3">ChiGjej1B1-24693</strain>
    </source>
</reference>
<dbReference type="Pfam" id="PF00300">
    <property type="entry name" value="His_Phos_1"/>
    <property type="match status" value="1"/>
</dbReference>
<dbReference type="PROSITE" id="PS51462">
    <property type="entry name" value="NUDIX"/>
    <property type="match status" value="1"/>
</dbReference>
<organism evidence="3 4">
    <name type="scientific">Candidatus Avipropionibacterium avicola</name>
    <dbReference type="NCBI Taxonomy" id="2840701"/>
    <lineage>
        <taxon>Bacteria</taxon>
        <taxon>Bacillati</taxon>
        <taxon>Actinomycetota</taxon>
        <taxon>Actinomycetes</taxon>
        <taxon>Propionibacteriales</taxon>
        <taxon>Propionibacteriaceae</taxon>
        <taxon>Propionibacteriaceae incertae sedis</taxon>
        <taxon>Candidatus Avipropionibacterium</taxon>
    </lineage>
</organism>
<sequence length="309" mass="34512">MGRNSDPIRAAGAVVLREHDGVTEVALVHRDRYQDWTIPKGKLEKGELACEAAVREVAEETGCRISLGAPLDRTSYPVPDGTKLIDWWVATLQEQAPREPDAEISAVQWFPVDQALETLTHEHDRTVLRQAVSMPATTAVVVVRHAKAVKRSDWGSGEDDRPITSYGRRQARRLCGVLGAYGITVIHSSPWLRCVQTITPYLTSSQRPEHREPGHPDTHDTCARLWPELTEAAGHDQPEEHRQRWRELADEAVRDRLPAVVCGHRPTLPVALEVLGIAGRKVRTAELVVVHLDADAVPVAHEWHRPDVR</sequence>
<name>A0A9D1KKA6_9ACTN</name>
<dbReference type="CDD" id="cd07067">
    <property type="entry name" value="HP_PGM_like"/>
    <property type="match status" value="1"/>
</dbReference>
<evidence type="ECO:0000313" key="3">
    <source>
        <dbReference type="EMBL" id="HIT74014.1"/>
    </source>
</evidence>
<comment type="caution">
    <text evidence="3">The sequence shown here is derived from an EMBL/GenBank/DDBJ whole genome shotgun (WGS) entry which is preliminary data.</text>
</comment>
<dbReference type="SMART" id="SM00855">
    <property type="entry name" value="PGAM"/>
    <property type="match status" value="1"/>
</dbReference>
<dbReference type="GO" id="GO:0006754">
    <property type="term" value="P:ATP biosynthetic process"/>
    <property type="evidence" value="ECO:0007669"/>
    <property type="project" value="TreeGrafter"/>
</dbReference>